<keyword evidence="4" id="KW-1185">Reference proteome</keyword>
<dbReference type="Proteomes" id="UP000494115">
    <property type="component" value="Unassembled WGS sequence"/>
</dbReference>
<keyword evidence="1 3" id="KW-0456">Lyase</keyword>
<dbReference type="SUPFAM" id="SSF56529">
    <property type="entry name" value="FAH"/>
    <property type="match status" value="1"/>
</dbReference>
<accession>A0A6S7D555</accession>
<dbReference type="InterPro" id="IPR011234">
    <property type="entry name" value="Fumarylacetoacetase-like_C"/>
</dbReference>
<dbReference type="PANTHER" id="PTHR30143">
    <property type="entry name" value="ACID HYDRATASE"/>
    <property type="match status" value="1"/>
</dbReference>
<evidence type="ECO:0000313" key="3">
    <source>
        <dbReference type="EMBL" id="CAB3796276.1"/>
    </source>
</evidence>
<evidence type="ECO:0000256" key="1">
    <source>
        <dbReference type="ARBA" id="ARBA00023239"/>
    </source>
</evidence>
<dbReference type="GO" id="GO:0008684">
    <property type="term" value="F:2-oxopent-4-enoate hydratase activity"/>
    <property type="evidence" value="ECO:0007669"/>
    <property type="project" value="UniProtKB-EC"/>
</dbReference>
<proteinExistence type="predicted"/>
<dbReference type="PANTHER" id="PTHR30143:SF0">
    <property type="entry name" value="2-KETO-4-PENTENOATE HYDRATASE"/>
    <property type="match status" value="1"/>
</dbReference>
<feature type="domain" description="Fumarylacetoacetase-like C-terminal" evidence="2">
    <location>
        <begin position="74"/>
        <end position="262"/>
    </location>
</feature>
<reference evidence="3 4" key="1">
    <citation type="submission" date="2020-04" db="EMBL/GenBank/DDBJ databases">
        <authorList>
            <person name="De Canck E."/>
        </authorList>
    </citation>
    <scope>NUCLEOTIDE SEQUENCE [LARGE SCALE GENOMIC DNA]</scope>
    <source>
        <strain evidence="3 4">LMG 28138</strain>
    </source>
</reference>
<dbReference type="GO" id="GO:0005737">
    <property type="term" value="C:cytoplasm"/>
    <property type="evidence" value="ECO:0007669"/>
    <property type="project" value="TreeGrafter"/>
</dbReference>
<protein>
    <submittedName>
        <fullName evidence="3">2-keto-4-pentenoate hydratase</fullName>
        <ecNumber evidence="3">4.2.1.80</ecNumber>
    </submittedName>
</protein>
<dbReference type="InterPro" id="IPR036663">
    <property type="entry name" value="Fumarylacetoacetase_C_sf"/>
</dbReference>
<dbReference type="EMBL" id="CADIKM010000023">
    <property type="protein sequence ID" value="CAB3796276.1"/>
    <property type="molecule type" value="Genomic_DNA"/>
</dbReference>
<dbReference type="Gene3D" id="3.90.850.10">
    <property type="entry name" value="Fumarylacetoacetase-like, C-terminal domain"/>
    <property type="match status" value="1"/>
</dbReference>
<dbReference type="Pfam" id="PF01557">
    <property type="entry name" value="FAA_hydrolase"/>
    <property type="match status" value="1"/>
</dbReference>
<name>A0A6S7D555_9BURK</name>
<dbReference type="EC" id="4.2.1.80" evidence="3"/>
<evidence type="ECO:0000259" key="2">
    <source>
        <dbReference type="Pfam" id="PF01557"/>
    </source>
</evidence>
<dbReference type="AlphaFoldDB" id="A0A6S7D555"/>
<evidence type="ECO:0000313" key="4">
    <source>
        <dbReference type="Proteomes" id="UP000494115"/>
    </source>
</evidence>
<organism evidence="3 4">
    <name type="scientific">Pararobbsia alpina</name>
    <dbReference type="NCBI Taxonomy" id="621374"/>
    <lineage>
        <taxon>Bacteria</taxon>
        <taxon>Pseudomonadati</taxon>
        <taxon>Pseudomonadota</taxon>
        <taxon>Betaproteobacteria</taxon>
        <taxon>Burkholderiales</taxon>
        <taxon>Burkholderiaceae</taxon>
        <taxon>Pararobbsia</taxon>
    </lineage>
</organism>
<gene>
    <name evidence="3" type="primary">mhpD</name>
    <name evidence="3" type="ORF">LMG28138_04036</name>
</gene>
<sequence>MTKVSNDARLSKLRDMAENLRMAYTNAVPVEPLRGRLEGLSTDDAYAIQEYNTAHWLANGRRLVGRKIGLTSRAVQQQLGVDQPDFGMLFADMAMPEGEDIPAGRLLQPRIEAEIALILKRDLVFERHTYADLLQAVDCCLPALEIVDSRIANWDIRLADTIADNASSGLFVLGTRPVLLRDIDLTACSTRMSRSGETVSEGNGRACLGNPLNACLWLADTMSRYGRPLQAGDIVLTGALGPMVPVVAGDRFEASIDGLGSVSVGFGKQKEIR</sequence>
<dbReference type="InterPro" id="IPR050772">
    <property type="entry name" value="Hydratase-Decarb/MhpD_sf"/>
</dbReference>